<dbReference type="EMBL" id="NEVV01000001">
    <property type="protein sequence ID" value="OZI82048.1"/>
    <property type="molecule type" value="Genomic_DNA"/>
</dbReference>
<accession>A0ABX4FIJ4</accession>
<dbReference type="RefSeq" id="WP_255164232.1">
    <property type="nucleotide sequence ID" value="NZ_NEVV01000001.1"/>
</dbReference>
<sequence length="189" mass="20231">MTAETPLGAPAPANHALLNDESLRAMLAERDLLTLDGQGRWAIIGLDHAESAQYLRYLCGYGGPQWWSADNVRRFGQLAQRHKGALRRRASTAREPRAPRAEPCAGGGANAGGPGVPDAVAAVAARHGGRLLYAWRLHLGLTQAEVAARMGITQSTYAVMESRASGRHRRQTLLRLAVALGLSPRQLGA</sequence>
<feature type="region of interest" description="Disordered" evidence="1">
    <location>
        <begin position="84"/>
        <end position="110"/>
    </location>
</feature>
<evidence type="ECO:0000256" key="1">
    <source>
        <dbReference type="SAM" id="MobiDB-lite"/>
    </source>
</evidence>
<comment type="caution">
    <text evidence="3">The sequence shown here is derived from an EMBL/GenBank/DDBJ whole genome shotgun (WGS) entry which is preliminary data.</text>
</comment>
<dbReference type="InterPro" id="IPR001387">
    <property type="entry name" value="Cro/C1-type_HTH"/>
</dbReference>
<dbReference type="SMART" id="SM00530">
    <property type="entry name" value="HTH_XRE"/>
    <property type="match status" value="1"/>
</dbReference>
<name>A0ABX4FIJ4_9BORD</name>
<organism evidence="3 4">
    <name type="scientific">Bordetella genomosp. 6</name>
    <dbReference type="NCBI Taxonomy" id="463024"/>
    <lineage>
        <taxon>Bacteria</taxon>
        <taxon>Pseudomonadati</taxon>
        <taxon>Pseudomonadota</taxon>
        <taxon>Betaproteobacteria</taxon>
        <taxon>Burkholderiales</taxon>
        <taxon>Alcaligenaceae</taxon>
        <taxon>Bordetella</taxon>
    </lineage>
</organism>
<proteinExistence type="predicted"/>
<dbReference type="Gene3D" id="1.10.260.40">
    <property type="entry name" value="lambda repressor-like DNA-binding domains"/>
    <property type="match status" value="1"/>
</dbReference>
<dbReference type="PROSITE" id="PS50943">
    <property type="entry name" value="HTH_CROC1"/>
    <property type="match status" value="1"/>
</dbReference>
<evidence type="ECO:0000313" key="3">
    <source>
        <dbReference type="EMBL" id="OZI82048.1"/>
    </source>
</evidence>
<dbReference type="CDD" id="cd00093">
    <property type="entry name" value="HTH_XRE"/>
    <property type="match status" value="1"/>
</dbReference>
<dbReference type="Proteomes" id="UP000216524">
    <property type="component" value="Unassembled WGS sequence"/>
</dbReference>
<gene>
    <name evidence="3" type="ORF">CAL23_10240</name>
</gene>
<feature type="domain" description="HTH cro/C1-type" evidence="2">
    <location>
        <begin position="132"/>
        <end position="187"/>
    </location>
</feature>
<reference evidence="3 4" key="1">
    <citation type="submission" date="2017-05" db="EMBL/GenBank/DDBJ databases">
        <title>Complete and WGS of Bordetella genogroups.</title>
        <authorList>
            <person name="Spilker T."/>
            <person name="Lipuma J."/>
        </authorList>
    </citation>
    <scope>NUCLEOTIDE SEQUENCE [LARGE SCALE GENOMIC DNA]</scope>
    <source>
        <strain evidence="3 4">AU3139</strain>
    </source>
</reference>
<dbReference type="Pfam" id="PF01381">
    <property type="entry name" value="HTH_3"/>
    <property type="match status" value="1"/>
</dbReference>
<protein>
    <recommendedName>
        <fullName evidence="2">HTH cro/C1-type domain-containing protein</fullName>
    </recommendedName>
</protein>
<evidence type="ECO:0000313" key="4">
    <source>
        <dbReference type="Proteomes" id="UP000216524"/>
    </source>
</evidence>
<keyword evidence="4" id="KW-1185">Reference proteome</keyword>
<evidence type="ECO:0000259" key="2">
    <source>
        <dbReference type="PROSITE" id="PS50943"/>
    </source>
</evidence>
<dbReference type="SUPFAM" id="SSF47413">
    <property type="entry name" value="lambda repressor-like DNA-binding domains"/>
    <property type="match status" value="1"/>
</dbReference>
<dbReference type="InterPro" id="IPR010982">
    <property type="entry name" value="Lambda_DNA-bd_dom_sf"/>
</dbReference>